<dbReference type="SUPFAM" id="SSF53756">
    <property type="entry name" value="UDP-Glycosyltransferase/glycogen phosphorylase"/>
    <property type="match status" value="1"/>
</dbReference>
<dbReference type="EMBL" id="CP002530">
    <property type="protein sequence ID" value="ADY34680.1"/>
    <property type="molecule type" value="Genomic_DNA"/>
</dbReference>
<dbReference type="KEGG" id="bsa:Bacsa_0067"/>
<dbReference type="Gene3D" id="3.40.50.2000">
    <property type="entry name" value="Glycogen Phosphorylase B"/>
    <property type="match status" value="1"/>
</dbReference>
<sequence>MKVSLLTLFTPTRENVRGPSALPYYLLKHRNSDIDVEVFSFNLNKIEVDQIRQVEQSLNLRIHVWRLPRWYSFLVRYDLTMARVFFNYPLFCYIQPSDKQLKQLTANRPDVIWHYWDTFIGLSKRLPQFKHVITGPDSPSLTYYRQIVDLYSFRSLIFYLGLAKVTYSTVKQMRYPVGSNVIYHVVGREDLEVVRKVAPDKKYFFLYHPHYELADHVTIDFSKPVLQILFAGAYDERTISAMDEIVSVLTRMDDHLKKSFSFTFIGAGWEKCCNVLKESGCDAISVRWVENYVESIAKYDIFLYPIEVGAGTKGKTLDAIANGLLTIGTNVALENIAVRDKESCIIYRYADQLPGILEDILAQPSHYESMARLGMEKVRKYHEPHRCSTAFFDLVRKFIQGLV</sequence>
<accession>F0R4J0</accession>
<dbReference type="RefSeq" id="WP_013616142.1">
    <property type="nucleotide sequence ID" value="NC_015164.1"/>
</dbReference>
<dbReference type="AlphaFoldDB" id="F0R4J0"/>
<reference evidence="1 2" key="1">
    <citation type="journal article" date="2011" name="Stand. Genomic Sci.">
        <title>Complete genome sequence of Bacteroides salanitronis type strain (BL78).</title>
        <authorList>
            <person name="Gronow S."/>
            <person name="Held B."/>
            <person name="Lucas S."/>
            <person name="Lapidus A."/>
            <person name="Del Rio T.G."/>
            <person name="Nolan M."/>
            <person name="Tice H."/>
            <person name="Deshpande S."/>
            <person name="Cheng J.F."/>
            <person name="Pitluck S."/>
            <person name="Liolios K."/>
            <person name="Pagani I."/>
            <person name="Ivanova N."/>
            <person name="Mavromatis K."/>
            <person name="Pati A."/>
            <person name="Tapia R."/>
            <person name="Han C."/>
            <person name="Goodwin L."/>
            <person name="Chen A."/>
            <person name="Palaniappan K."/>
            <person name="Land M."/>
            <person name="Hauser L."/>
            <person name="Chang Y.J."/>
            <person name="Jeffries C.D."/>
            <person name="Brambilla E.M."/>
            <person name="Rohde M."/>
            <person name="Goker M."/>
            <person name="Detter J.C."/>
            <person name="Woyke T."/>
            <person name="Bristow J."/>
            <person name="Markowitz V."/>
            <person name="Hugenholtz P."/>
            <person name="Kyrpides N.C."/>
            <person name="Klenk H.P."/>
            <person name="Eisen J.A."/>
        </authorList>
    </citation>
    <scope>NUCLEOTIDE SEQUENCE [LARGE SCALE GENOMIC DNA]</scope>
    <source>
        <strain evidence="1 2">DSM 18170</strain>
    </source>
</reference>
<gene>
    <name evidence="1" type="ordered locus">Bacsa_0067</name>
</gene>
<dbReference type="Pfam" id="PF13692">
    <property type="entry name" value="Glyco_trans_1_4"/>
    <property type="match status" value="1"/>
</dbReference>
<name>F0R4J0_PHOSB</name>
<evidence type="ECO:0000313" key="1">
    <source>
        <dbReference type="EMBL" id="ADY34680.1"/>
    </source>
</evidence>
<dbReference type="eggNOG" id="ENOG5033UH4">
    <property type="taxonomic scope" value="Bacteria"/>
</dbReference>
<evidence type="ECO:0008006" key="3">
    <source>
        <dbReference type="Google" id="ProtNLM"/>
    </source>
</evidence>
<evidence type="ECO:0000313" key="2">
    <source>
        <dbReference type="Proteomes" id="UP000007486"/>
    </source>
</evidence>
<proteinExistence type="predicted"/>
<organism evidence="1 2">
    <name type="scientific">Phocaeicola salanitronis (strain DSM 18170 / JCM 13657 / CCUG 60908 / BL78)</name>
    <name type="common">Bacteroides salanitronis</name>
    <dbReference type="NCBI Taxonomy" id="667015"/>
    <lineage>
        <taxon>Bacteria</taxon>
        <taxon>Pseudomonadati</taxon>
        <taxon>Bacteroidota</taxon>
        <taxon>Bacteroidia</taxon>
        <taxon>Bacteroidales</taxon>
        <taxon>Bacteroidaceae</taxon>
        <taxon>Phocaeicola</taxon>
    </lineage>
</organism>
<dbReference type="Proteomes" id="UP000007486">
    <property type="component" value="Chromosome"/>
</dbReference>
<keyword evidence="2" id="KW-1185">Reference proteome</keyword>
<protein>
    <recommendedName>
        <fullName evidence="3">Glycosyl transferase group 1</fullName>
    </recommendedName>
</protein>
<dbReference type="STRING" id="667015.Bacsa_0067"/>
<dbReference type="HOGENOM" id="CLU_680871_0_0_10"/>
<dbReference type="OrthoDB" id="9807209at2"/>